<keyword evidence="2" id="KW-1185">Reference proteome</keyword>
<accession>A0A1Q9EDG9</accession>
<reference evidence="1 2" key="1">
    <citation type="submission" date="2016-02" db="EMBL/GenBank/DDBJ databases">
        <title>Genome analysis of coral dinoflagellate symbionts highlights evolutionary adaptations to a symbiotic lifestyle.</title>
        <authorList>
            <person name="Aranda M."/>
            <person name="Li Y."/>
            <person name="Liew Y.J."/>
            <person name="Baumgarten S."/>
            <person name="Simakov O."/>
            <person name="Wilson M."/>
            <person name="Piel J."/>
            <person name="Ashoor H."/>
            <person name="Bougouffa S."/>
            <person name="Bajic V.B."/>
            <person name="Ryu T."/>
            <person name="Ravasi T."/>
            <person name="Bayer T."/>
            <person name="Micklem G."/>
            <person name="Kim H."/>
            <person name="Bhak J."/>
            <person name="Lajeunesse T.C."/>
            <person name="Voolstra C.R."/>
        </authorList>
    </citation>
    <scope>NUCLEOTIDE SEQUENCE [LARGE SCALE GENOMIC DNA]</scope>
    <source>
        <strain evidence="1 2">CCMP2467</strain>
    </source>
</reference>
<dbReference type="OrthoDB" id="10579513at2759"/>
<name>A0A1Q9EDG9_SYMMI</name>
<gene>
    <name evidence="1" type="ORF">AK812_SmicGene11390</name>
</gene>
<sequence length="167" mass="18646">MEDDIHLQHGTSDLPKETLIFPLGKSRIGPNRVRETQGGIHMSLAGEAVVSCENEEWNMLPDLLMAQLAGSAVMMRVQGVGVSWLEHERLKFNFVRMRQLTTSVLKAVNKEQTWDDTDFYSLFLCQWGPRTTWIGSAALLLPSFLPSFLPPFLLTVCGHCVRCGVAG</sequence>
<dbReference type="Proteomes" id="UP000186817">
    <property type="component" value="Unassembled WGS sequence"/>
</dbReference>
<dbReference type="AlphaFoldDB" id="A0A1Q9EDG9"/>
<proteinExistence type="predicted"/>
<evidence type="ECO:0000313" key="2">
    <source>
        <dbReference type="Proteomes" id="UP000186817"/>
    </source>
</evidence>
<dbReference type="EMBL" id="LSRX01000186">
    <property type="protein sequence ID" value="OLQ05427.1"/>
    <property type="molecule type" value="Genomic_DNA"/>
</dbReference>
<comment type="caution">
    <text evidence="1">The sequence shown here is derived from an EMBL/GenBank/DDBJ whole genome shotgun (WGS) entry which is preliminary data.</text>
</comment>
<protein>
    <submittedName>
        <fullName evidence="1">Uncharacterized protein</fullName>
    </submittedName>
</protein>
<organism evidence="1 2">
    <name type="scientific">Symbiodinium microadriaticum</name>
    <name type="common">Dinoflagellate</name>
    <name type="synonym">Zooxanthella microadriatica</name>
    <dbReference type="NCBI Taxonomy" id="2951"/>
    <lineage>
        <taxon>Eukaryota</taxon>
        <taxon>Sar</taxon>
        <taxon>Alveolata</taxon>
        <taxon>Dinophyceae</taxon>
        <taxon>Suessiales</taxon>
        <taxon>Symbiodiniaceae</taxon>
        <taxon>Symbiodinium</taxon>
    </lineage>
</organism>
<evidence type="ECO:0000313" key="1">
    <source>
        <dbReference type="EMBL" id="OLQ05427.1"/>
    </source>
</evidence>